<proteinExistence type="predicted"/>
<dbReference type="EMBL" id="HBUF01028955">
    <property type="protein sequence ID" value="CAG6613932.1"/>
    <property type="molecule type" value="Transcribed_RNA"/>
</dbReference>
<organism evidence="3">
    <name type="scientific">Cacopsylla melanoneura</name>
    <dbReference type="NCBI Taxonomy" id="428564"/>
    <lineage>
        <taxon>Eukaryota</taxon>
        <taxon>Metazoa</taxon>
        <taxon>Ecdysozoa</taxon>
        <taxon>Arthropoda</taxon>
        <taxon>Hexapoda</taxon>
        <taxon>Insecta</taxon>
        <taxon>Pterygota</taxon>
        <taxon>Neoptera</taxon>
        <taxon>Paraneoptera</taxon>
        <taxon>Hemiptera</taxon>
        <taxon>Sternorrhyncha</taxon>
        <taxon>Psylloidea</taxon>
        <taxon>Psyllidae</taxon>
        <taxon>Psyllinae</taxon>
        <taxon>Cacopsylla</taxon>
    </lineage>
</organism>
<name>A0A8D8LZB8_9HEMI</name>
<protein>
    <submittedName>
        <fullName evidence="3">Uncharacterized protein</fullName>
    </submittedName>
</protein>
<sequence>MTLTAMRWLEVTLVVLGLQYVRGGQDGVPSQYEGQWQEIPPQDQGGQTEPDPEQYYEEELHEETPTQFVNPWTLPEEPKMFESDDGGEYKEEWEAQELYTTTTRKPYSRPTFNWTRRTWNWTTRPRTTRKMFSGITFNSSHCLCTDHMYQSVDRNDYVTNYVIVEKANYTERFLTYRQKQIAEFTRLKNELAKKIESMAPEEKILMADGFNAQTETDITDRLHSIMQLNKLRKEMEAYTRLIDNFHHEIESFTKLNQIDAIKDTLRKQIATINATNGDCTSLNQSYHDILNEREPLAKALNRSKIEYGEILDQVEHIKRKRFTKNDYEHEAFNIVHLLDGIELDLAHDRIGIESYEQKKNMLNSFLKTLRDKLDAVNHLESIEEEKYKSTFLKNTIKTNVPLENFIWERYHNRSLENLGKQLRNMLNVSSMEYEDDVTPDGNFTDASFETDDEEFTTLPYDRRDISHNLSTLGHQHCENNEYEHQDEHNENITQLSKHERTDYSGENNTQMRLNNEIEVIESGQQSQEEHVKKFKVQNYNVDLSEKYMEELNDLEEYVDAVHDKVNRTHSRFTQLWDRVHNALFLSDIVDKYNHQPLVKIFGIPGNFSSYPTREGTNLTELTVLQKIGNQLNKKLSIKKIKTAYQDLNTDYLRPPLIAEFKKYKDKLKWMKEYMSFILIKPRRDNELPIYTKLKLRPRIMYLPWAEFKGLGLKHRYDRFIIRDDLTDRANNLTLRIKRKMDEKGMRGTSIVWHNNSDVLFRRHFSGHVRRVRYYDNLDQLFEESKEEPDKQKIVEQPEEDILPEYLRKKTTSFGKRWHMLKCKRKNFFRPTKKRTTLYTFWNVVKKTTKYMKVYTTEDRKALIRKHKVW</sequence>
<dbReference type="EMBL" id="HBUF01028957">
    <property type="protein sequence ID" value="CAG6613936.1"/>
    <property type="molecule type" value="Transcribed_RNA"/>
</dbReference>
<feature type="region of interest" description="Disordered" evidence="1">
    <location>
        <begin position="29"/>
        <end position="52"/>
    </location>
</feature>
<dbReference type="AlphaFoldDB" id="A0A8D8LZB8"/>
<accession>A0A8D8LZB8</accession>
<evidence type="ECO:0000313" key="3">
    <source>
        <dbReference type="EMBL" id="CAG6613936.1"/>
    </source>
</evidence>
<feature type="signal peptide" evidence="2">
    <location>
        <begin position="1"/>
        <end position="23"/>
    </location>
</feature>
<feature type="chain" id="PRO_5036261438" evidence="2">
    <location>
        <begin position="24"/>
        <end position="869"/>
    </location>
</feature>
<reference evidence="3" key="1">
    <citation type="submission" date="2021-05" db="EMBL/GenBank/DDBJ databases">
        <authorList>
            <person name="Alioto T."/>
            <person name="Alioto T."/>
            <person name="Gomez Garrido J."/>
        </authorList>
    </citation>
    <scope>NUCLEOTIDE SEQUENCE</scope>
</reference>
<evidence type="ECO:0000256" key="1">
    <source>
        <dbReference type="SAM" id="MobiDB-lite"/>
    </source>
</evidence>
<evidence type="ECO:0000256" key="2">
    <source>
        <dbReference type="SAM" id="SignalP"/>
    </source>
</evidence>
<keyword evidence="2" id="KW-0732">Signal</keyword>